<name>A0A926USY2_9CYAN</name>
<reference evidence="1" key="1">
    <citation type="journal article" date="2015" name="ISME J.">
        <title>Draft Genome Sequence of Streptomyces incarnatus NRRL8089, which Produces the Nucleoside Antibiotic Sinefungin.</title>
        <authorList>
            <person name="Oshima K."/>
            <person name="Hattori M."/>
            <person name="Shimizu H."/>
            <person name="Fukuda K."/>
            <person name="Nemoto M."/>
            <person name="Inagaki K."/>
            <person name="Tamura T."/>
        </authorList>
    </citation>
    <scope>NUCLEOTIDE SEQUENCE</scope>
    <source>
        <strain evidence="1">FACHB-1277</strain>
    </source>
</reference>
<organism evidence="1 2">
    <name type="scientific">Pseudanabaena cinerea FACHB-1277</name>
    <dbReference type="NCBI Taxonomy" id="2949581"/>
    <lineage>
        <taxon>Bacteria</taxon>
        <taxon>Bacillati</taxon>
        <taxon>Cyanobacteriota</taxon>
        <taxon>Cyanophyceae</taxon>
        <taxon>Pseudanabaenales</taxon>
        <taxon>Pseudanabaenaceae</taxon>
        <taxon>Pseudanabaena</taxon>
        <taxon>Pseudanabaena cinerea</taxon>
    </lineage>
</organism>
<dbReference type="RefSeq" id="WP_190351059.1">
    <property type="nucleotide sequence ID" value="NZ_JACJPY010000031.1"/>
</dbReference>
<keyword evidence="2" id="KW-1185">Reference proteome</keyword>
<sequence length="62" mass="6650">MLEPILADLFSDSQVNIESFNCVSGKSRTLLQSELGSKYLTVKPVKACSSVFSSPLCPKAIA</sequence>
<protein>
    <submittedName>
        <fullName evidence="1">Uncharacterized protein</fullName>
    </submittedName>
</protein>
<dbReference type="Proteomes" id="UP000631421">
    <property type="component" value="Unassembled WGS sequence"/>
</dbReference>
<proteinExistence type="predicted"/>
<gene>
    <name evidence="1" type="ORF">H6F44_11290</name>
</gene>
<evidence type="ECO:0000313" key="1">
    <source>
        <dbReference type="EMBL" id="MBD2150699.1"/>
    </source>
</evidence>
<dbReference type="AlphaFoldDB" id="A0A926USY2"/>
<reference evidence="1" key="2">
    <citation type="submission" date="2020-08" db="EMBL/GenBank/DDBJ databases">
        <authorList>
            <person name="Chen M."/>
            <person name="Teng W."/>
            <person name="Zhao L."/>
            <person name="Hu C."/>
            <person name="Zhou Y."/>
            <person name="Han B."/>
            <person name="Song L."/>
            <person name="Shu W."/>
        </authorList>
    </citation>
    <scope>NUCLEOTIDE SEQUENCE</scope>
    <source>
        <strain evidence="1">FACHB-1277</strain>
    </source>
</reference>
<accession>A0A926USY2</accession>
<dbReference type="EMBL" id="JACJPY010000031">
    <property type="protein sequence ID" value="MBD2150699.1"/>
    <property type="molecule type" value="Genomic_DNA"/>
</dbReference>
<evidence type="ECO:0000313" key="2">
    <source>
        <dbReference type="Proteomes" id="UP000631421"/>
    </source>
</evidence>
<comment type="caution">
    <text evidence="1">The sequence shown here is derived from an EMBL/GenBank/DDBJ whole genome shotgun (WGS) entry which is preliminary data.</text>
</comment>